<proteinExistence type="predicted"/>
<accession>A0A9P1KFS0</accession>
<evidence type="ECO:0000313" key="2">
    <source>
        <dbReference type="Proteomes" id="UP000032946"/>
    </source>
</evidence>
<dbReference type="AlphaFoldDB" id="A0A9P1KFS0"/>
<dbReference type="RefSeq" id="WP_008051189.1">
    <property type="nucleotide sequence ID" value="NZ_FO818640.1"/>
</dbReference>
<evidence type="ECO:0000313" key="1">
    <source>
        <dbReference type="EMBL" id="CDM95431.1"/>
    </source>
</evidence>
<protein>
    <submittedName>
        <fullName evidence="1">Uncharacterized protein</fullName>
    </submittedName>
</protein>
<dbReference type="Proteomes" id="UP000032946">
    <property type="component" value="Chromosome"/>
</dbReference>
<organism evidence="1 2">
    <name type="scientific">Limnospira indica PCC 8005</name>
    <dbReference type="NCBI Taxonomy" id="376219"/>
    <lineage>
        <taxon>Bacteria</taxon>
        <taxon>Bacillati</taxon>
        <taxon>Cyanobacteriota</taxon>
        <taxon>Cyanophyceae</taxon>
        <taxon>Oscillatoriophycideae</taxon>
        <taxon>Oscillatoriales</taxon>
        <taxon>Sirenicapillariaceae</taxon>
        <taxon>Limnospira</taxon>
    </lineage>
</organism>
<reference evidence="1 2" key="1">
    <citation type="submission" date="2014-02" db="EMBL/GenBank/DDBJ databases">
        <authorList>
            <person name="Genoscope - CEA"/>
        </authorList>
    </citation>
    <scope>NUCLEOTIDE SEQUENCE [LARGE SCALE GENOMIC DNA]</scope>
    <source>
        <strain evidence="1 2">PCC 8005</strain>
    </source>
</reference>
<dbReference type="EMBL" id="FO818640">
    <property type="protein sequence ID" value="CDM95431.1"/>
    <property type="molecule type" value="Genomic_DNA"/>
</dbReference>
<name>A0A9P1KFS0_9CYAN</name>
<gene>
    <name evidence="1" type="ORF">ARTHRO_30700</name>
</gene>
<sequence>MKLKSLIPVSIWVIGSLFLTVQTIAISGPPHSNIPGSCDDISCDQLFHALSETWPEFNLTCEGDRILSLQVYEHRNGGRRVVLACWNREVDDNGAREGSSLITLPFPGEENRFLSSWPDDQPSAQELLNTYPEEIKNVRFHCAIESGDINILVSEERQEADLQCYFQAGVILVDIDGDYVSDGENSRGTGVDRILGTFPLP</sequence>
<keyword evidence="2" id="KW-1185">Reference proteome</keyword>